<protein>
    <submittedName>
        <fullName evidence="1">Uncharacterized protein</fullName>
    </submittedName>
</protein>
<dbReference type="Proteomes" id="UP000283530">
    <property type="component" value="Unassembled WGS sequence"/>
</dbReference>
<name>A0A3S3R3P5_9MAGN</name>
<dbReference type="AlphaFoldDB" id="A0A3S3R3P5"/>
<dbReference type="EMBL" id="QPKB01000011">
    <property type="protein sequence ID" value="RWR94950.1"/>
    <property type="molecule type" value="Genomic_DNA"/>
</dbReference>
<keyword evidence="2" id="KW-1185">Reference proteome</keyword>
<organism evidence="1 2">
    <name type="scientific">Cinnamomum micranthum f. kanehirae</name>
    <dbReference type="NCBI Taxonomy" id="337451"/>
    <lineage>
        <taxon>Eukaryota</taxon>
        <taxon>Viridiplantae</taxon>
        <taxon>Streptophyta</taxon>
        <taxon>Embryophyta</taxon>
        <taxon>Tracheophyta</taxon>
        <taxon>Spermatophyta</taxon>
        <taxon>Magnoliopsida</taxon>
        <taxon>Magnoliidae</taxon>
        <taxon>Laurales</taxon>
        <taxon>Lauraceae</taxon>
        <taxon>Cinnamomum</taxon>
    </lineage>
</organism>
<sequence length="172" mass="18973">MQEEKSLQTAEVPVVEPVMEIIKVEVEEQKQATNDFPTNSDEVIDKTPPPEPTLVEGELHPAVEETLIKLLVGSLLLINCSGDCVGSSQGEGKVDFVLTVVWSSKIKSYLILFFQLSFKFLKWTFPGISHPNVSGKHHVRDSHVLFWGDVGNKLKLTAGSISGFGFNEGILH</sequence>
<comment type="caution">
    <text evidence="1">The sequence shown here is derived from an EMBL/GenBank/DDBJ whole genome shotgun (WGS) entry which is preliminary data.</text>
</comment>
<gene>
    <name evidence="1" type="ORF">CKAN_02426900</name>
</gene>
<proteinExistence type="predicted"/>
<evidence type="ECO:0000313" key="1">
    <source>
        <dbReference type="EMBL" id="RWR94950.1"/>
    </source>
</evidence>
<accession>A0A3S3R3P5</accession>
<reference evidence="1 2" key="1">
    <citation type="journal article" date="2019" name="Nat. Plants">
        <title>Stout camphor tree genome fills gaps in understanding of flowering plant genome evolution.</title>
        <authorList>
            <person name="Chaw S.M."/>
            <person name="Liu Y.C."/>
            <person name="Wu Y.W."/>
            <person name="Wang H.Y."/>
            <person name="Lin C.I."/>
            <person name="Wu C.S."/>
            <person name="Ke H.M."/>
            <person name="Chang L.Y."/>
            <person name="Hsu C.Y."/>
            <person name="Yang H.T."/>
            <person name="Sudianto E."/>
            <person name="Hsu M.H."/>
            <person name="Wu K.P."/>
            <person name="Wang L.N."/>
            <person name="Leebens-Mack J.H."/>
            <person name="Tsai I.J."/>
        </authorList>
    </citation>
    <scope>NUCLEOTIDE SEQUENCE [LARGE SCALE GENOMIC DNA]</scope>
    <source>
        <strain evidence="2">cv. Chaw 1501</strain>
        <tissue evidence="1">Young leaves</tissue>
    </source>
</reference>
<evidence type="ECO:0000313" key="2">
    <source>
        <dbReference type="Proteomes" id="UP000283530"/>
    </source>
</evidence>